<dbReference type="Proteomes" id="UP000636479">
    <property type="component" value="Unassembled WGS sequence"/>
</dbReference>
<evidence type="ECO:0000313" key="2">
    <source>
        <dbReference type="Proteomes" id="UP000636479"/>
    </source>
</evidence>
<dbReference type="RefSeq" id="XP_037217566.1">
    <property type="nucleotide sequence ID" value="XM_037366154.1"/>
</dbReference>
<protein>
    <submittedName>
        <fullName evidence="1">F-box domain-containing protein</fullName>
    </submittedName>
</protein>
<dbReference type="GeneID" id="59348670"/>
<dbReference type="InterPro" id="IPR032675">
    <property type="entry name" value="LRR_dom_sf"/>
</dbReference>
<name>A0A8H6SF44_9AGAR</name>
<evidence type="ECO:0000313" key="1">
    <source>
        <dbReference type="EMBL" id="KAF7297207.1"/>
    </source>
</evidence>
<dbReference type="SUPFAM" id="SSF52058">
    <property type="entry name" value="L domain-like"/>
    <property type="match status" value="1"/>
</dbReference>
<comment type="caution">
    <text evidence="1">The sequence shown here is derived from an EMBL/GenBank/DDBJ whole genome shotgun (WGS) entry which is preliminary data.</text>
</comment>
<dbReference type="EMBL" id="JACAZF010000008">
    <property type="protein sequence ID" value="KAF7297207.1"/>
    <property type="molecule type" value="Genomic_DNA"/>
</dbReference>
<keyword evidence="2" id="KW-1185">Reference proteome</keyword>
<reference evidence="1" key="1">
    <citation type="submission" date="2020-05" db="EMBL/GenBank/DDBJ databases">
        <title>Mycena genomes resolve the evolution of fungal bioluminescence.</title>
        <authorList>
            <person name="Tsai I.J."/>
        </authorList>
    </citation>
    <scope>NUCLEOTIDE SEQUENCE</scope>
    <source>
        <strain evidence="1">171206Taipei</strain>
    </source>
</reference>
<dbReference type="Gene3D" id="3.80.10.10">
    <property type="entry name" value="Ribonuclease Inhibitor"/>
    <property type="match status" value="1"/>
</dbReference>
<dbReference type="OrthoDB" id="3063971at2759"/>
<organism evidence="1 2">
    <name type="scientific">Mycena indigotica</name>
    <dbReference type="NCBI Taxonomy" id="2126181"/>
    <lineage>
        <taxon>Eukaryota</taxon>
        <taxon>Fungi</taxon>
        <taxon>Dikarya</taxon>
        <taxon>Basidiomycota</taxon>
        <taxon>Agaricomycotina</taxon>
        <taxon>Agaricomycetes</taxon>
        <taxon>Agaricomycetidae</taxon>
        <taxon>Agaricales</taxon>
        <taxon>Marasmiineae</taxon>
        <taxon>Mycenaceae</taxon>
        <taxon>Mycena</taxon>
    </lineage>
</organism>
<sequence>MTTVQELVGTNAVPTENQILLVKQYLVAPRQEIRSLQETLTELQARLVSTLERRNELKSYIDDHLALSSASRQLPDNVLRCIFRYTMPVSRNASFSMDEGPYLLCRVSKLWRAIAMETPALWSSIHIIIPPGNDSFERVLQTLTLWIERSRTHPLSIHLAYSRTAWRGPSLTPVLSLLVAHAARWHKVHFVTNSDDEVQTFDNLSPENVPLLQHFEISQGQGHFGFSFSNPEPHTQSLNLQFLRTPSLQRLVYHGGFETIPRMMDVSWETLVYLHLGLTATGNARIFYFPFEILRRCTNLEIFKLGLNGIEFKSLPENSPPDLTSLRLPLLTELWLWIDMGQESDKTAEQLFGNCDFPNLAKFTLQTGRIYTLAWLPKLGASAGGLKSVDLTIHAVMGKSLEDALRAMPQLEEIKLSGEPYGEIPSDGSFAWTRDVSVFDALASPDFCPNLQKIELCGIYQVSNAQILTIARRSRNGTLRDFRCHIERPKTMDFREELREELAGGLKLTILVNKEANLMIYTALERTERAPPSPRE</sequence>
<proteinExistence type="predicted"/>
<accession>A0A8H6SF44</accession>
<dbReference type="AlphaFoldDB" id="A0A8H6SF44"/>
<gene>
    <name evidence="1" type="ORF">MIND_00953800</name>
</gene>